<accession>A0AAX0RUQ8</accession>
<name>A0AAX0RUQ8_9BACI</name>
<dbReference type="Pfam" id="PF09997">
    <property type="entry name" value="DUF2238"/>
    <property type="match status" value="1"/>
</dbReference>
<dbReference type="InterPro" id="IPR014509">
    <property type="entry name" value="YjdF-like"/>
</dbReference>
<dbReference type="KEGG" id="pbut:DTO10_07055"/>
<dbReference type="EMBL" id="NUEQ01000148">
    <property type="protein sequence ID" value="PEJ23492.1"/>
    <property type="molecule type" value="Genomic_DNA"/>
</dbReference>
<feature type="transmembrane region" description="Helical" evidence="1">
    <location>
        <begin position="32"/>
        <end position="52"/>
    </location>
</feature>
<feature type="transmembrane region" description="Helical" evidence="1">
    <location>
        <begin position="131"/>
        <end position="149"/>
    </location>
</feature>
<keyword evidence="1" id="KW-1133">Transmembrane helix</keyword>
<dbReference type="EMBL" id="CP030926">
    <property type="protein sequence ID" value="AXN38214.1"/>
    <property type="molecule type" value="Genomic_DNA"/>
</dbReference>
<evidence type="ECO:0000313" key="2">
    <source>
        <dbReference type="EMBL" id="AXN38214.1"/>
    </source>
</evidence>
<feature type="transmembrane region" description="Helical" evidence="1">
    <location>
        <begin position="7"/>
        <end position="26"/>
    </location>
</feature>
<evidence type="ECO:0000313" key="5">
    <source>
        <dbReference type="Proteomes" id="UP000260457"/>
    </source>
</evidence>
<proteinExistence type="predicted"/>
<organism evidence="3 4">
    <name type="scientific">Peribacillus butanolivorans</name>
    <dbReference type="NCBI Taxonomy" id="421767"/>
    <lineage>
        <taxon>Bacteria</taxon>
        <taxon>Bacillati</taxon>
        <taxon>Bacillota</taxon>
        <taxon>Bacilli</taxon>
        <taxon>Bacillales</taxon>
        <taxon>Bacillaceae</taxon>
        <taxon>Peribacillus</taxon>
    </lineage>
</organism>
<feature type="transmembrane region" description="Helical" evidence="1">
    <location>
        <begin position="176"/>
        <end position="194"/>
    </location>
</feature>
<evidence type="ECO:0000256" key="1">
    <source>
        <dbReference type="SAM" id="Phobius"/>
    </source>
</evidence>
<keyword evidence="1" id="KW-0472">Membrane</keyword>
<feature type="transmembrane region" description="Helical" evidence="1">
    <location>
        <begin position="59"/>
        <end position="80"/>
    </location>
</feature>
<evidence type="ECO:0000313" key="3">
    <source>
        <dbReference type="EMBL" id="PEJ23492.1"/>
    </source>
</evidence>
<dbReference type="Proteomes" id="UP000220106">
    <property type="component" value="Unassembled WGS sequence"/>
</dbReference>
<feature type="transmembrane region" description="Helical" evidence="1">
    <location>
        <begin position="100"/>
        <end position="119"/>
    </location>
</feature>
<dbReference type="Proteomes" id="UP000260457">
    <property type="component" value="Chromosome"/>
</dbReference>
<dbReference type="InterPro" id="IPR058534">
    <property type="entry name" value="YjdF"/>
</dbReference>
<sequence length="218" mass="24777">MIRDKSTTIHLCLLLVVTAVFIWSVINPAGYLNWALEVSPAIVGLIIVIATYSKLRLTTLSYIIIAILMILMFVGGHYTYSKVPLFNWIKDVLNLNRNDYDRFGHFLKGLFAIVIREILLRKTPITKGPWLFSITISIALAIASLYEIIEWLSTKITKGGKVVKNFLGMQGDIWDAQWDMSFALVGSILALLFFSKLHNQLLKKELIRESRKSQSKSD</sequence>
<keyword evidence="5" id="KW-1185">Reference proteome</keyword>
<evidence type="ECO:0000313" key="4">
    <source>
        <dbReference type="Proteomes" id="UP000220106"/>
    </source>
</evidence>
<reference evidence="2 5" key="2">
    <citation type="submission" date="2018-07" db="EMBL/GenBank/DDBJ databases">
        <title>The molecular basis for the intramolecular migration of carboxyl group in the catabolism of para-hydroxybenzoate via gentisate.</title>
        <authorList>
            <person name="Zhao H."/>
            <person name="Xu Y."/>
            <person name="Lin S."/>
            <person name="Spain J.C."/>
            <person name="Zhou N.-Y."/>
        </authorList>
    </citation>
    <scope>NUCLEOTIDE SEQUENCE [LARGE SCALE GENOMIC DNA]</scope>
    <source>
        <strain evidence="2 5">PHB-7a</strain>
    </source>
</reference>
<gene>
    <name evidence="3" type="ORF">CN689_28065</name>
    <name evidence="2" type="ORF">DTO10_07055</name>
</gene>
<reference evidence="3 4" key="1">
    <citation type="submission" date="2017-09" db="EMBL/GenBank/DDBJ databases">
        <title>Large-scale bioinformatics analysis of Bacillus genomes uncovers conserved roles of natural products in bacterial physiology.</title>
        <authorList>
            <consortium name="Agbiome Team Llc"/>
            <person name="Bleich R.M."/>
            <person name="Kirk G.J."/>
            <person name="Santa Maria K.C."/>
            <person name="Allen S.E."/>
            <person name="Farag S."/>
            <person name="Shank E.A."/>
            <person name="Bowers A."/>
        </authorList>
    </citation>
    <scope>NUCLEOTIDE SEQUENCE [LARGE SCALE GENOMIC DNA]</scope>
    <source>
        <strain evidence="3 4">AFS003229</strain>
    </source>
</reference>
<dbReference type="RefSeq" id="WP_098178228.1">
    <property type="nucleotide sequence ID" value="NZ_CP030926.1"/>
</dbReference>
<keyword evidence="1" id="KW-0812">Transmembrane</keyword>
<dbReference type="AlphaFoldDB" id="A0AAX0RUQ8"/>
<dbReference type="PIRSF" id="PIRSF020606">
    <property type="entry name" value="UCP020606"/>
    <property type="match status" value="1"/>
</dbReference>
<protein>
    <submittedName>
        <fullName evidence="2">DUF2238 domain-containing protein</fullName>
    </submittedName>
</protein>